<proteinExistence type="predicted"/>
<name>A0ACD3A354_9AGAR</name>
<accession>A0ACD3A354</accession>
<protein>
    <submittedName>
        <fullName evidence="1">Uncharacterized protein</fullName>
    </submittedName>
</protein>
<dbReference type="Proteomes" id="UP000308600">
    <property type="component" value="Unassembled WGS sequence"/>
</dbReference>
<evidence type="ECO:0000313" key="2">
    <source>
        <dbReference type="Proteomes" id="UP000308600"/>
    </source>
</evidence>
<dbReference type="EMBL" id="ML209027">
    <property type="protein sequence ID" value="TFK59287.1"/>
    <property type="molecule type" value="Genomic_DNA"/>
</dbReference>
<evidence type="ECO:0000313" key="1">
    <source>
        <dbReference type="EMBL" id="TFK59287.1"/>
    </source>
</evidence>
<reference evidence="1 2" key="1">
    <citation type="journal article" date="2019" name="Nat. Ecol. Evol.">
        <title>Megaphylogeny resolves global patterns of mushroom evolution.</title>
        <authorList>
            <person name="Varga T."/>
            <person name="Krizsan K."/>
            <person name="Foldi C."/>
            <person name="Dima B."/>
            <person name="Sanchez-Garcia M."/>
            <person name="Sanchez-Ramirez S."/>
            <person name="Szollosi G.J."/>
            <person name="Szarkandi J.G."/>
            <person name="Papp V."/>
            <person name="Albert L."/>
            <person name="Andreopoulos W."/>
            <person name="Angelini C."/>
            <person name="Antonin V."/>
            <person name="Barry K.W."/>
            <person name="Bougher N.L."/>
            <person name="Buchanan P."/>
            <person name="Buyck B."/>
            <person name="Bense V."/>
            <person name="Catcheside P."/>
            <person name="Chovatia M."/>
            <person name="Cooper J."/>
            <person name="Damon W."/>
            <person name="Desjardin D."/>
            <person name="Finy P."/>
            <person name="Geml J."/>
            <person name="Haridas S."/>
            <person name="Hughes K."/>
            <person name="Justo A."/>
            <person name="Karasinski D."/>
            <person name="Kautmanova I."/>
            <person name="Kiss B."/>
            <person name="Kocsube S."/>
            <person name="Kotiranta H."/>
            <person name="LaButti K.M."/>
            <person name="Lechner B.E."/>
            <person name="Liimatainen K."/>
            <person name="Lipzen A."/>
            <person name="Lukacs Z."/>
            <person name="Mihaltcheva S."/>
            <person name="Morgado L.N."/>
            <person name="Niskanen T."/>
            <person name="Noordeloos M.E."/>
            <person name="Ohm R.A."/>
            <person name="Ortiz-Santana B."/>
            <person name="Ovrebo C."/>
            <person name="Racz N."/>
            <person name="Riley R."/>
            <person name="Savchenko A."/>
            <person name="Shiryaev A."/>
            <person name="Soop K."/>
            <person name="Spirin V."/>
            <person name="Szebenyi C."/>
            <person name="Tomsovsky M."/>
            <person name="Tulloss R.E."/>
            <person name="Uehling J."/>
            <person name="Grigoriev I.V."/>
            <person name="Vagvolgyi C."/>
            <person name="Papp T."/>
            <person name="Martin F.M."/>
            <person name="Miettinen O."/>
            <person name="Hibbett D.S."/>
            <person name="Nagy L.G."/>
        </authorList>
    </citation>
    <scope>NUCLEOTIDE SEQUENCE [LARGE SCALE GENOMIC DNA]</scope>
    <source>
        <strain evidence="1 2">NL-1719</strain>
    </source>
</reference>
<keyword evidence="2" id="KW-1185">Reference proteome</keyword>
<gene>
    <name evidence="1" type="ORF">BDN72DRAFT_865280</name>
</gene>
<organism evidence="1 2">
    <name type="scientific">Pluteus cervinus</name>
    <dbReference type="NCBI Taxonomy" id="181527"/>
    <lineage>
        <taxon>Eukaryota</taxon>
        <taxon>Fungi</taxon>
        <taxon>Dikarya</taxon>
        <taxon>Basidiomycota</taxon>
        <taxon>Agaricomycotina</taxon>
        <taxon>Agaricomycetes</taxon>
        <taxon>Agaricomycetidae</taxon>
        <taxon>Agaricales</taxon>
        <taxon>Pluteineae</taxon>
        <taxon>Pluteaceae</taxon>
        <taxon>Pluteus</taxon>
    </lineage>
</organism>
<sequence length="794" mass="87532">MDLESVLVRESAMIEERERLATVQGEDQVKETEDQAKVQGETEDRVRVQGEMEERVKTETVEKQGGNVGDGGSREGIADEDGFRPTQDDEWGNSAPDKWAGPSRNIMSCFDSAELRYSGWNYNRGGRLPQWVVFRLRLVGRDIIWERGFRQSLEIDLTYSSEKIKGTEQTTFQQARKKKILPPSLSPIDVPEKPEDMRDESADSPPARFAVAAIRDEIAESLTVKLAVAAAREESADGASAVGADGGEIVDGTSAIVAGGDASCVRRRDFPFRREAAIISPAFVRDKFTVLSPQIPQAVSPSYWMSGDIRRSNHPSHILILRMATPHTADLYKRCRIWEAAILEAKQLPQEELHEVLPTLLIALTQISATHTSLPDEEKRIFVLPRMVLSATAEILHARKTGGAVTNFDIQRISKSDDRIQDLPAFDHAYWDVETISPDLKPIELTSEEEGIKTDSEDGATDEEEFDELIASDVKDLDVEEKKPNAGGNKRSQGKGKGVSKGRGRKAGAGEGGKAEETSPSRVEESGDESPQPARTRSQTSKVNATGNTKAGGKRRENLLLKLSKRPASVVKRPDQCKYCKGFEVDCYTGEKRGNSCWICEANHRKCIKAVEEGSKAEIGVAKAIPRTAATPEIGASGVEVARSDTVPEAESTSSVLRKGKKRVRLAVDAGPEDVPNDVSMGEEDYRQESLPAEDSDTLASTSTGKHQNKDSSQDLQKRIATLEKQMVRLESRLLTSEQENARLSAAVQRGLEARYYGELQQRVTTMTNLVDFLTQQLQLAMKVPFPGLDKQDN</sequence>